<protein>
    <submittedName>
        <fullName evidence="2">Uncharacterized protein</fullName>
    </submittedName>
</protein>
<dbReference type="EMBL" id="JBHTLQ010000041">
    <property type="protein sequence ID" value="MFD1192047.1"/>
    <property type="molecule type" value="Genomic_DNA"/>
</dbReference>
<accession>A0ABW3T5P7</accession>
<keyword evidence="3" id="KW-1185">Reference proteome</keyword>
<dbReference type="RefSeq" id="WP_377354276.1">
    <property type="nucleotide sequence ID" value="NZ_JBHTLQ010000041.1"/>
</dbReference>
<organism evidence="2 3">
    <name type="scientific">Phenylobacterium conjunctum</name>
    <dbReference type="NCBI Taxonomy" id="1298959"/>
    <lineage>
        <taxon>Bacteria</taxon>
        <taxon>Pseudomonadati</taxon>
        <taxon>Pseudomonadota</taxon>
        <taxon>Alphaproteobacteria</taxon>
        <taxon>Caulobacterales</taxon>
        <taxon>Caulobacteraceae</taxon>
        <taxon>Phenylobacterium</taxon>
    </lineage>
</organism>
<evidence type="ECO:0000313" key="3">
    <source>
        <dbReference type="Proteomes" id="UP001597216"/>
    </source>
</evidence>
<evidence type="ECO:0000313" key="2">
    <source>
        <dbReference type="EMBL" id="MFD1192047.1"/>
    </source>
</evidence>
<reference evidence="3" key="1">
    <citation type="journal article" date="2019" name="Int. J. Syst. Evol. Microbiol.">
        <title>The Global Catalogue of Microorganisms (GCM) 10K type strain sequencing project: providing services to taxonomists for standard genome sequencing and annotation.</title>
        <authorList>
            <consortium name="The Broad Institute Genomics Platform"/>
            <consortium name="The Broad Institute Genome Sequencing Center for Infectious Disease"/>
            <person name="Wu L."/>
            <person name="Ma J."/>
        </authorList>
    </citation>
    <scope>NUCLEOTIDE SEQUENCE [LARGE SCALE GENOMIC DNA]</scope>
    <source>
        <strain evidence="3">CCUG 55074</strain>
    </source>
</reference>
<comment type="caution">
    <text evidence="2">The sequence shown here is derived from an EMBL/GenBank/DDBJ whole genome shotgun (WGS) entry which is preliminary data.</text>
</comment>
<name>A0ABW3T5P7_9CAUL</name>
<feature type="compositionally biased region" description="Polar residues" evidence="1">
    <location>
        <begin position="156"/>
        <end position="167"/>
    </location>
</feature>
<feature type="region of interest" description="Disordered" evidence="1">
    <location>
        <begin position="156"/>
        <end position="179"/>
    </location>
</feature>
<evidence type="ECO:0000256" key="1">
    <source>
        <dbReference type="SAM" id="MobiDB-lite"/>
    </source>
</evidence>
<proteinExistence type="predicted"/>
<gene>
    <name evidence="2" type="ORF">ACFQ27_15775</name>
</gene>
<sequence length="179" mass="19678">MAAQRTGPSNAAQKYDACPAKPGELSRFVANRPATARCFSAKLSTIVGEQALPQQMMAERETETDAREEAWVIATNPDFPIRARNVNWFLERGGSIKEVRLTESEAGEWSVWLRLAGRSGEHRLAMFKSDEPRVYRDVARAIAMCRDDFGYFGPITLSTDRQPQNAGSAPASGQDLGAA</sequence>
<dbReference type="Proteomes" id="UP001597216">
    <property type="component" value="Unassembled WGS sequence"/>
</dbReference>